<dbReference type="AlphaFoldDB" id="A0A6A2WME5"/>
<reference evidence="2" key="1">
    <citation type="submission" date="2019-09" db="EMBL/GenBank/DDBJ databases">
        <title>Draft genome information of white flower Hibiscus syriacus.</title>
        <authorList>
            <person name="Kim Y.-M."/>
        </authorList>
    </citation>
    <scope>NUCLEOTIDE SEQUENCE [LARGE SCALE GENOMIC DNA]</scope>
    <source>
        <strain evidence="2">YM2019G1</strain>
    </source>
</reference>
<proteinExistence type="predicted"/>
<feature type="compositionally biased region" description="Basic and acidic residues" evidence="1">
    <location>
        <begin position="68"/>
        <end position="82"/>
    </location>
</feature>
<gene>
    <name evidence="2" type="ORF">F3Y22_tig00117046pilonHSYRG00040</name>
</gene>
<dbReference type="Proteomes" id="UP000436088">
    <property type="component" value="Unassembled WGS sequence"/>
</dbReference>
<dbReference type="EMBL" id="VEPZ02001785">
    <property type="protein sequence ID" value="KAE8654780.1"/>
    <property type="molecule type" value="Genomic_DNA"/>
</dbReference>
<accession>A0A6A2WME5</accession>
<keyword evidence="3" id="KW-1185">Reference proteome</keyword>
<protein>
    <submittedName>
        <fullName evidence="2">Uncharacterized protein</fullName>
    </submittedName>
</protein>
<sequence length="295" mass="33210">MKNRKSTNGQRMEMTWQAYITSHADVAVPHIQRERERAELSRPSLIKEGATAYTGGGHGGSRRSPGWPDKKKDRLPSKHRDFDDLSDSTVTLGLPGFEPSVGVRVSVLVGTNFPIYRDLGGSSRSGARRAGTVTVARLFICCWRRRLDDDMFRVSNPNCFGPDPGLVRVPAVGLDVLMGLIACNKNIVCWWGRHCSYAMKRSGRLRVTRLLRDEEIWSGDDTAHTSGQVMTRFLRDGDGWPSLRVVITRFLRDEDGWLSKGDYRSYVMKRSGQGMTLLIRDEEFWPSKGDNTVST</sequence>
<evidence type="ECO:0000313" key="3">
    <source>
        <dbReference type="Proteomes" id="UP000436088"/>
    </source>
</evidence>
<feature type="compositionally biased region" description="Basic and acidic residues" evidence="1">
    <location>
        <begin position="31"/>
        <end position="40"/>
    </location>
</feature>
<organism evidence="2 3">
    <name type="scientific">Hibiscus syriacus</name>
    <name type="common">Rose of Sharon</name>
    <dbReference type="NCBI Taxonomy" id="106335"/>
    <lineage>
        <taxon>Eukaryota</taxon>
        <taxon>Viridiplantae</taxon>
        <taxon>Streptophyta</taxon>
        <taxon>Embryophyta</taxon>
        <taxon>Tracheophyta</taxon>
        <taxon>Spermatophyta</taxon>
        <taxon>Magnoliopsida</taxon>
        <taxon>eudicotyledons</taxon>
        <taxon>Gunneridae</taxon>
        <taxon>Pentapetalae</taxon>
        <taxon>rosids</taxon>
        <taxon>malvids</taxon>
        <taxon>Malvales</taxon>
        <taxon>Malvaceae</taxon>
        <taxon>Malvoideae</taxon>
        <taxon>Hibiscus</taxon>
    </lineage>
</organism>
<evidence type="ECO:0000256" key="1">
    <source>
        <dbReference type="SAM" id="MobiDB-lite"/>
    </source>
</evidence>
<comment type="caution">
    <text evidence="2">The sequence shown here is derived from an EMBL/GenBank/DDBJ whole genome shotgun (WGS) entry which is preliminary data.</text>
</comment>
<evidence type="ECO:0000313" key="2">
    <source>
        <dbReference type="EMBL" id="KAE8654780.1"/>
    </source>
</evidence>
<name>A0A6A2WME5_HIBSY</name>
<feature type="region of interest" description="Disordered" evidence="1">
    <location>
        <begin position="31"/>
        <end position="82"/>
    </location>
</feature>